<dbReference type="Proteomes" id="UP000070529">
    <property type="component" value="Unassembled WGS sequence"/>
</dbReference>
<evidence type="ECO:0000256" key="9">
    <source>
        <dbReference type="ARBA" id="ARBA00023288"/>
    </source>
</evidence>
<keyword evidence="13" id="KW-1185">Reference proteome</keyword>
<evidence type="ECO:0000256" key="7">
    <source>
        <dbReference type="ARBA" id="ARBA00023136"/>
    </source>
</evidence>
<dbReference type="InterPro" id="IPR038765">
    <property type="entry name" value="Papain-like_cys_pep_sf"/>
</dbReference>
<protein>
    <recommendedName>
        <fullName evidence="11">NlpC/P60 domain-containing protein</fullName>
    </recommendedName>
</protein>
<evidence type="ECO:0000313" key="12">
    <source>
        <dbReference type="EMBL" id="KXF83293.1"/>
    </source>
</evidence>
<comment type="caution">
    <text evidence="12">The sequence shown here is derived from an EMBL/GenBank/DDBJ whole genome shotgun (WGS) entry which is preliminary data.</text>
</comment>
<comment type="similarity">
    <text evidence="2">Belongs to the peptidase C40 family.</text>
</comment>
<organism evidence="12 13">
    <name type="scientific">Enterovibrio coralii</name>
    <dbReference type="NCBI Taxonomy" id="294935"/>
    <lineage>
        <taxon>Bacteria</taxon>
        <taxon>Pseudomonadati</taxon>
        <taxon>Pseudomonadota</taxon>
        <taxon>Gammaproteobacteria</taxon>
        <taxon>Vibrionales</taxon>
        <taxon>Vibrionaceae</taxon>
        <taxon>Enterovibrio</taxon>
    </lineage>
</organism>
<dbReference type="InterPro" id="IPR000064">
    <property type="entry name" value="NLP_P60_dom"/>
</dbReference>
<feature type="domain" description="NlpC/P60" evidence="11">
    <location>
        <begin position="51"/>
        <end position="172"/>
    </location>
</feature>
<dbReference type="RefSeq" id="WP_067411418.1">
    <property type="nucleotide sequence ID" value="NZ_LNTY01000006.1"/>
</dbReference>
<dbReference type="AlphaFoldDB" id="A0A135ICV6"/>
<name>A0A135ICV6_9GAMM</name>
<gene>
    <name evidence="12" type="ORF">ATN88_06335</name>
</gene>
<keyword evidence="7" id="KW-0472">Membrane</keyword>
<evidence type="ECO:0000256" key="3">
    <source>
        <dbReference type="ARBA" id="ARBA00022670"/>
    </source>
</evidence>
<dbReference type="PROSITE" id="PS51257">
    <property type="entry name" value="PROKAR_LIPOPROTEIN"/>
    <property type="match status" value="1"/>
</dbReference>
<evidence type="ECO:0000256" key="1">
    <source>
        <dbReference type="ARBA" id="ARBA00004635"/>
    </source>
</evidence>
<keyword evidence="4 10" id="KW-0732">Signal</keyword>
<sequence>MRLFYSATCLCFGSLFLTGCETASVTPDVTLVTPPLTINPYHSQEESVTIKNVNYALNQYFDEWKGTPYRWGGSSKKGIDCSAFTQHAYHTIFEHPLPRTTIQQVKNGTKVTLSNASYGDLVFFKTGSRRYHVGIYIGEREFMHASTSKGVIISTLDNPYWSTRFWQIRSYVTSP</sequence>
<evidence type="ECO:0000256" key="4">
    <source>
        <dbReference type="ARBA" id="ARBA00022729"/>
    </source>
</evidence>
<dbReference type="PANTHER" id="PTHR47360:SF3">
    <property type="entry name" value="MUREIN DD-ENDOPEPTIDASE MEPS_MUREIN LD-CARBOXYPEPTIDASE"/>
    <property type="match status" value="1"/>
</dbReference>
<dbReference type="STRING" id="294935.ATN88_06335"/>
<evidence type="ECO:0000259" key="11">
    <source>
        <dbReference type="PROSITE" id="PS51935"/>
    </source>
</evidence>
<evidence type="ECO:0000256" key="10">
    <source>
        <dbReference type="SAM" id="SignalP"/>
    </source>
</evidence>
<keyword evidence="5" id="KW-0378">Hydrolase</keyword>
<feature type="chain" id="PRO_5007465869" description="NlpC/P60 domain-containing protein" evidence="10">
    <location>
        <begin position="24"/>
        <end position="175"/>
    </location>
</feature>
<dbReference type="OrthoDB" id="9807055at2"/>
<dbReference type="Pfam" id="PF00877">
    <property type="entry name" value="NLPC_P60"/>
    <property type="match status" value="1"/>
</dbReference>
<keyword evidence="9" id="KW-0449">Lipoprotein</keyword>
<keyword evidence="8" id="KW-0564">Palmitate</keyword>
<evidence type="ECO:0000256" key="8">
    <source>
        <dbReference type="ARBA" id="ARBA00023139"/>
    </source>
</evidence>
<feature type="signal peptide" evidence="10">
    <location>
        <begin position="1"/>
        <end position="23"/>
    </location>
</feature>
<dbReference type="GO" id="GO:0016020">
    <property type="term" value="C:membrane"/>
    <property type="evidence" value="ECO:0007669"/>
    <property type="project" value="UniProtKB-SubCell"/>
</dbReference>
<dbReference type="Gene3D" id="3.90.1720.10">
    <property type="entry name" value="endopeptidase domain like (from Nostoc punctiforme)"/>
    <property type="match status" value="1"/>
</dbReference>
<dbReference type="GO" id="GO:0008234">
    <property type="term" value="F:cysteine-type peptidase activity"/>
    <property type="evidence" value="ECO:0007669"/>
    <property type="project" value="UniProtKB-KW"/>
</dbReference>
<dbReference type="EMBL" id="LNTY01000006">
    <property type="protein sequence ID" value="KXF83293.1"/>
    <property type="molecule type" value="Genomic_DNA"/>
</dbReference>
<reference evidence="12 13" key="1">
    <citation type="submission" date="2015-11" db="EMBL/GenBank/DDBJ databases">
        <title>Genomic Taxonomy of the Vibrionaceae.</title>
        <authorList>
            <person name="Gomez-Gil B."/>
            <person name="Enciso-Ibarra J."/>
        </authorList>
    </citation>
    <scope>NUCLEOTIDE SEQUENCE [LARGE SCALE GENOMIC DNA]</scope>
    <source>
        <strain evidence="12 13">CAIM 912</strain>
    </source>
</reference>
<proteinExistence type="inferred from homology"/>
<evidence type="ECO:0000313" key="13">
    <source>
        <dbReference type="Proteomes" id="UP000070529"/>
    </source>
</evidence>
<dbReference type="InterPro" id="IPR052062">
    <property type="entry name" value="Murein_DD/LD_carboxypeptidase"/>
</dbReference>
<evidence type="ECO:0000256" key="5">
    <source>
        <dbReference type="ARBA" id="ARBA00022801"/>
    </source>
</evidence>
<evidence type="ECO:0000256" key="2">
    <source>
        <dbReference type="ARBA" id="ARBA00007074"/>
    </source>
</evidence>
<dbReference type="PANTHER" id="PTHR47360">
    <property type="entry name" value="MUREIN DD-ENDOPEPTIDASE MEPS/MUREIN LD-CARBOXYPEPTIDASE"/>
    <property type="match status" value="1"/>
</dbReference>
<accession>A0A135ICV6</accession>
<evidence type="ECO:0000256" key="6">
    <source>
        <dbReference type="ARBA" id="ARBA00022807"/>
    </source>
</evidence>
<keyword evidence="3" id="KW-0645">Protease</keyword>
<dbReference type="PROSITE" id="PS51935">
    <property type="entry name" value="NLPC_P60"/>
    <property type="match status" value="1"/>
</dbReference>
<dbReference type="GO" id="GO:0006508">
    <property type="term" value="P:proteolysis"/>
    <property type="evidence" value="ECO:0007669"/>
    <property type="project" value="UniProtKB-KW"/>
</dbReference>
<keyword evidence="6" id="KW-0788">Thiol protease</keyword>
<comment type="subcellular location">
    <subcellularLocation>
        <location evidence="1">Membrane</location>
        <topology evidence="1">Lipid-anchor</topology>
    </subcellularLocation>
</comment>
<dbReference type="SUPFAM" id="SSF54001">
    <property type="entry name" value="Cysteine proteinases"/>
    <property type="match status" value="1"/>
</dbReference>